<dbReference type="InterPro" id="IPR011234">
    <property type="entry name" value="Fumarylacetoacetase-like_C"/>
</dbReference>
<dbReference type="PANTHER" id="PTHR42796">
    <property type="entry name" value="FUMARYLACETOACETATE HYDROLASE DOMAIN-CONTAINING PROTEIN 2A-RELATED"/>
    <property type="match status" value="1"/>
</dbReference>
<comment type="similarity">
    <text evidence="1">Belongs to the FAH family.</text>
</comment>
<protein>
    <submittedName>
        <fullName evidence="4">Fumarylacetoacetate hydrolase family protein</fullName>
    </submittedName>
</protein>
<reference evidence="4" key="1">
    <citation type="journal article" date="2023" name="Microbiol Resour">
        <title>Genome Sequences of Rhodoplanes serenus and Two Thermotolerant Strains, Rhodoplanes tepidamans and 'Rhodoplanes cryptolactis,' Further Refine the Genus.</title>
        <authorList>
            <person name="Rayyan A.A."/>
            <person name="Kyndt J.A."/>
        </authorList>
    </citation>
    <scope>NUCLEOTIDE SEQUENCE</scope>
    <source>
        <strain evidence="4">DSM 9987</strain>
    </source>
</reference>
<keyword evidence="5" id="KW-1185">Reference proteome</keyword>
<accession>A0ABT5JGS4</accession>
<organism evidence="4 5">
    <name type="scientific">Rhodoplanes tepidamans</name>
    <name type="common">Rhodoplanes cryptolactis</name>
    <dbReference type="NCBI Taxonomy" id="200616"/>
    <lineage>
        <taxon>Bacteria</taxon>
        <taxon>Pseudomonadati</taxon>
        <taxon>Pseudomonadota</taxon>
        <taxon>Alphaproteobacteria</taxon>
        <taxon>Hyphomicrobiales</taxon>
        <taxon>Nitrobacteraceae</taxon>
        <taxon>Rhodoplanes</taxon>
    </lineage>
</organism>
<dbReference type="SUPFAM" id="SSF56529">
    <property type="entry name" value="FAH"/>
    <property type="match status" value="1"/>
</dbReference>
<dbReference type="Pfam" id="PF01557">
    <property type="entry name" value="FAA_hydrolase"/>
    <property type="match status" value="1"/>
</dbReference>
<comment type="caution">
    <text evidence="4">The sequence shown here is derived from an EMBL/GenBank/DDBJ whole genome shotgun (WGS) entry which is preliminary data.</text>
</comment>
<evidence type="ECO:0000259" key="3">
    <source>
        <dbReference type="Pfam" id="PF01557"/>
    </source>
</evidence>
<dbReference type="RefSeq" id="WP_272779729.1">
    <property type="nucleotide sequence ID" value="NZ_JAQQLI010000055.1"/>
</dbReference>
<keyword evidence="4" id="KW-0378">Hydrolase</keyword>
<name>A0ABT5JGS4_RHOTP</name>
<dbReference type="Proteomes" id="UP001165652">
    <property type="component" value="Unassembled WGS sequence"/>
</dbReference>
<dbReference type="InterPro" id="IPR036663">
    <property type="entry name" value="Fumarylacetoacetase_C_sf"/>
</dbReference>
<evidence type="ECO:0000256" key="2">
    <source>
        <dbReference type="ARBA" id="ARBA00022723"/>
    </source>
</evidence>
<sequence>MKFVSFTAQGRRSFGIAVTGGVHDLGARLGSVLPDLRTFLQAKALGATFDLSAATTVDYAPGEFGHEPVIPNPDKVLCVGHNYEEHRRETERDPTAHPSVFIRFADTLVGHEAPIVRPAVSHVLDYEGELAIVIGRPGWRVPQEAAMALVAGFTVCNEASVRDFQRHTIQFTPGKNFPGTCALGPALVTADEIDGLDHRAITTTLNGEVVQNATLGDMIFGIPEIIAYVTTFTRLAPGDVIATGTPGGVGFKRNPQLLMKPGDVCEVAVEDIGRLRNPIADEPGG</sequence>
<evidence type="ECO:0000256" key="1">
    <source>
        <dbReference type="ARBA" id="ARBA00010211"/>
    </source>
</evidence>
<keyword evidence="2" id="KW-0479">Metal-binding</keyword>
<dbReference type="GO" id="GO:0016787">
    <property type="term" value="F:hydrolase activity"/>
    <property type="evidence" value="ECO:0007669"/>
    <property type="project" value="UniProtKB-KW"/>
</dbReference>
<reference evidence="4" key="2">
    <citation type="submission" date="2023-02" db="EMBL/GenBank/DDBJ databases">
        <authorList>
            <person name="Rayyan A."/>
            <person name="Meyer T."/>
            <person name="Kyndt J.A."/>
        </authorList>
    </citation>
    <scope>NUCLEOTIDE SEQUENCE</scope>
    <source>
        <strain evidence="4">DSM 9987</strain>
    </source>
</reference>
<dbReference type="InterPro" id="IPR051121">
    <property type="entry name" value="FAH"/>
</dbReference>
<dbReference type="EMBL" id="JAQQLI010000055">
    <property type="protein sequence ID" value="MDC7788896.1"/>
    <property type="molecule type" value="Genomic_DNA"/>
</dbReference>
<proteinExistence type="inferred from homology"/>
<feature type="domain" description="Fumarylacetoacetase-like C-terminal" evidence="3">
    <location>
        <begin position="75"/>
        <end position="279"/>
    </location>
</feature>
<evidence type="ECO:0000313" key="5">
    <source>
        <dbReference type="Proteomes" id="UP001165652"/>
    </source>
</evidence>
<gene>
    <name evidence="4" type="ORF">PQJ73_24705</name>
</gene>
<dbReference type="PANTHER" id="PTHR42796:SF4">
    <property type="entry name" value="FUMARYLACETOACETATE HYDROLASE DOMAIN-CONTAINING PROTEIN 2A"/>
    <property type="match status" value="1"/>
</dbReference>
<dbReference type="Gene3D" id="3.90.850.10">
    <property type="entry name" value="Fumarylacetoacetase-like, C-terminal domain"/>
    <property type="match status" value="1"/>
</dbReference>
<evidence type="ECO:0000313" key="4">
    <source>
        <dbReference type="EMBL" id="MDC7788896.1"/>
    </source>
</evidence>